<reference evidence="1 2" key="1">
    <citation type="submission" date="2019-08" db="EMBL/GenBank/DDBJ databases">
        <title>Archangium and Cystobacter genomes.</title>
        <authorList>
            <person name="Chen I.-C.K."/>
            <person name="Wielgoss S."/>
        </authorList>
    </citation>
    <scope>NUCLEOTIDE SEQUENCE [LARGE SCALE GENOMIC DNA]</scope>
    <source>
        <strain evidence="1 2">Cbm 6</strain>
    </source>
</reference>
<dbReference type="Proteomes" id="UP001611383">
    <property type="component" value="Chromosome"/>
</dbReference>
<proteinExistence type="predicted"/>
<dbReference type="EMBL" id="CP043494">
    <property type="protein sequence ID" value="WNG44533.1"/>
    <property type="molecule type" value="Genomic_DNA"/>
</dbReference>
<evidence type="ECO:0000313" key="1">
    <source>
        <dbReference type="EMBL" id="WNG44533.1"/>
    </source>
</evidence>
<name>A0ABY9WMP3_9BACT</name>
<sequence>MVRALKTPSNGTYLAVVNMGVRQVDDVAITLPVSGSVRDAVVPLVNGKLVLSMYPAQLRSFRVGP</sequence>
<keyword evidence="2" id="KW-1185">Reference proteome</keyword>
<protein>
    <submittedName>
        <fullName evidence="1">Uncharacterized protein</fullName>
    </submittedName>
</protein>
<accession>A0ABY9WMP3</accession>
<gene>
    <name evidence="1" type="ORF">F0U60_10775</name>
</gene>
<evidence type="ECO:0000313" key="2">
    <source>
        <dbReference type="Proteomes" id="UP001611383"/>
    </source>
</evidence>
<organism evidence="1 2">
    <name type="scientific">Archangium minus</name>
    <dbReference type="NCBI Taxonomy" id="83450"/>
    <lineage>
        <taxon>Bacteria</taxon>
        <taxon>Pseudomonadati</taxon>
        <taxon>Myxococcota</taxon>
        <taxon>Myxococcia</taxon>
        <taxon>Myxococcales</taxon>
        <taxon>Cystobacterineae</taxon>
        <taxon>Archangiaceae</taxon>
        <taxon>Archangium</taxon>
    </lineage>
</organism>
<dbReference type="RefSeq" id="WP_395817536.1">
    <property type="nucleotide sequence ID" value="NZ_CP043494.1"/>
</dbReference>